<dbReference type="OrthoDB" id="9789468at2"/>
<dbReference type="InterPro" id="IPR023455">
    <property type="entry name" value="Dihydroorotate_DHASE_ETsu"/>
</dbReference>
<dbReference type="PIRSF" id="PIRSF006816">
    <property type="entry name" value="Cyc3_hyd_g"/>
    <property type="match status" value="1"/>
</dbReference>
<feature type="binding site" evidence="11 13">
    <location>
        <position position="209"/>
    </location>
    <ligand>
        <name>[2Fe-2S] cluster</name>
        <dbReference type="ChEBI" id="CHEBI:190135"/>
    </ligand>
</feature>
<keyword evidence="4 11" id="KW-0001">2Fe-2S</keyword>
<reference evidence="15 16" key="1">
    <citation type="submission" date="2016-02" db="EMBL/GenBank/DDBJ databases">
        <title>Genome sequence of Clostridium tepidiprofundi DSM 19306.</title>
        <authorList>
            <person name="Poehlein A."/>
            <person name="Daniel R."/>
        </authorList>
    </citation>
    <scope>NUCLEOTIDE SEQUENCE [LARGE SCALE GENOMIC DNA]</scope>
    <source>
        <strain evidence="15 16">DSM 19306</strain>
    </source>
</reference>
<dbReference type="UniPathway" id="UPA00070">
    <property type="reaction ID" value="UER00945"/>
</dbReference>
<feature type="binding site" evidence="11 13">
    <location>
        <position position="214"/>
    </location>
    <ligand>
        <name>[2Fe-2S] cluster</name>
        <dbReference type="ChEBI" id="CHEBI:190135"/>
    </ligand>
</feature>
<dbReference type="RefSeq" id="WP_066826919.1">
    <property type="nucleotide sequence ID" value="NZ_LTBA01000046.1"/>
</dbReference>
<evidence type="ECO:0000256" key="2">
    <source>
        <dbReference type="ARBA" id="ARBA00022448"/>
    </source>
</evidence>
<comment type="pathway">
    <text evidence="11">Pyrimidine metabolism; UMP biosynthesis via de novo pathway; orotate from (S)-dihydroorotate (NAD(+) route): step 1/1.</text>
</comment>
<dbReference type="SUPFAM" id="SSF52343">
    <property type="entry name" value="Ferredoxin reductase-like, C-terminal NADP-linked domain"/>
    <property type="match status" value="1"/>
</dbReference>
<dbReference type="Proteomes" id="UP000075531">
    <property type="component" value="Unassembled WGS sequence"/>
</dbReference>
<dbReference type="InterPro" id="IPR019480">
    <property type="entry name" value="Dihydroorotate_DH_Fe-S-bd"/>
</dbReference>
<proteinExistence type="inferred from homology"/>
<dbReference type="EMBL" id="LTBA01000046">
    <property type="protein sequence ID" value="KYH31478.1"/>
    <property type="molecule type" value="Genomic_DNA"/>
</dbReference>
<comment type="similarity">
    <text evidence="1 11">Belongs to the PyrK family.</text>
</comment>
<dbReference type="HAMAP" id="MF_01211">
    <property type="entry name" value="DHODB_Fe_S_bind"/>
    <property type="match status" value="1"/>
</dbReference>
<dbReference type="InterPro" id="IPR039261">
    <property type="entry name" value="FNR_nucleotide-bd"/>
</dbReference>
<evidence type="ECO:0000256" key="11">
    <source>
        <dbReference type="HAMAP-Rule" id="MF_01211"/>
    </source>
</evidence>
<dbReference type="GO" id="GO:0044205">
    <property type="term" value="P:'de novo' UMP biosynthetic process"/>
    <property type="evidence" value="ECO:0007669"/>
    <property type="project" value="UniProtKB-UniRule"/>
</dbReference>
<organism evidence="15 16">
    <name type="scientific">Clostridium tepidiprofundi DSM 19306</name>
    <dbReference type="NCBI Taxonomy" id="1121338"/>
    <lineage>
        <taxon>Bacteria</taxon>
        <taxon>Bacillati</taxon>
        <taxon>Bacillota</taxon>
        <taxon>Clostridia</taxon>
        <taxon>Eubacteriales</taxon>
        <taxon>Clostridiaceae</taxon>
        <taxon>Clostridium</taxon>
    </lineage>
</organism>
<evidence type="ECO:0000256" key="6">
    <source>
        <dbReference type="ARBA" id="ARBA00022827"/>
    </source>
</evidence>
<protein>
    <recommendedName>
        <fullName evidence="11">Dihydroorotate dehydrogenase B (NAD(+)), electron transfer subunit</fullName>
    </recommendedName>
    <alternativeName>
        <fullName evidence="11">Dihydroorotate oxidase B, electron transfer subunit</fullName>
    </alternativeName>
</protein>
<comment type="caution">
    <text evidence="15">The sequence shown here is derived from an EMBL/GenBank/DDBJ whole genome shotgun (WGS) entry which is preliminary data.</text>
</comment>
<feature type="binding site" evidence="11 13">
    <location>
        <position position="229"/>
    </location>
    <ligand>
        <name>[2Fe-2S] cluster</name>
        <dbReference type="ChEBI" id="CHEBI:190135"/>
    </ligand>
</feature>
<keyword evidence="6 11" id="KW-0274">FAD</keyword>
<dbReference type="AlphaFoldDB" id="A0A151AV12"/>
<dbReference type="InterPro" id="IPR017938">
    <property type="entry name" value="Riboflavin_synthase-like_b-brl"/>
</dbReference>
<gene>
    <name evidence="15" type="primary">pyrK_3</name>
    <name evidence="11" type="synonym">pyrK</name>
    <name evidence="15" type="ORF">CLTEP_23750</name>
</gene>
<dbReference type="PANTHER" id="PTHR43513">
    <property type="entry name" value="DIHYDROOROTATE DEHYDROGENASE B (NAD(+)), ELECTRON TRANSFER SUBUNIT"/>
    <property type="match status" value="1"/>
</dbReference>
<dbReference type="PATRIC" id="fig|1121338.3.peg.2451"/>
<dbReference type="InterPro" id="IPR012165">
    <property type="entry name" value="Cyt_c3_hydrogenase_gsu"/>
</dbReference>
<comment type="caution">
    <text evidence="11">Lacks conserved residue(s) required for the propagation of feature annotation.</text>
</comment>
<dbReference type="SUPFAM" id="SSF63380">
    <property type="entry name" value="Riboflavin synthase domain-like"/>
    <property type="match status" value="1"/>
</dbReference>
<dbReference type="GO" id="GO:0046872">
    <property type="term" value="F:metal ion binding"/>
    <property type="evidence" value="ECO:0007669"/>
    <property type="project" value="UniProtKB-KW"/>
</dbReference>
<dbReference type="Gene3D" id="3.40.50.80">
    <property type="entry name" value="Nucleotide-binding domain of ferredoxin-NADP reductase (FNR) module"/>
    <property type="match status" value="1"/>
</dbReference>
<dbReference type="InterPro" id="IPR037117">
    <property type="entry name" value="Dihydroorotate_DH_ele_sf"/>
</dbReference>
<evidence type="ECO:0000259" key="14">
    <source>
        <dbReference type="PROSITE" id="PS51384"/>
    </source>
</evidence>
<dbReference type="InterPro" id="IPR050353">
    <property type="entry name" value="PyrK_electron_transfer"/>
</dbReference>
<evidence type="ECO:0000256" key="10">
    <source>
        <dbReference type="ARBA" id="ARBA00023014"/>
    </source>
</evidence>
<dbReference type="GO" id="GO:0050660">
    <property type="term" value="F:flavin adenine dinucleotide binding"/>
    <property type="evidence" value="ECO:0007669"/>
    <property type="project" value="InterPro"/>
</dbReference>
<dbReference type="PANTHER" id="PTHR43513:SF3">
    <property type="entry name" value="DIHYDROOROTATE DEHYDROGENASE B (NAD(+)), ELECTRON TRANSFER SUBUNIT-RELATED"/>
    <property type="match status" value="1"/>
</dbReference>
<keyword evidence="16" id="KW-1185">Reference proteome</keyword>
<keyword evidence="3 11" id="KW-0285">Flavoprotein</keyword>
<keyword evidence="5 11" id="KW-0479">Metal-binding</keyword>
<comment type="cofactor">
    <cofactor evidence="11">
        <name>[2Fe-2S] cluster</name>
        <dbReference type="ChEBI" id="CHEBI:190135"/>
    </cofactor>
    <text evidence="11">Binds 1 [2Fe-2S] cluster per subunit.</text>
</comment>
<dbReference type="GO" id="GO:0009055">
    <property type="term" value="F:electron transfer activity"/>
    <property type="evidence" value="ECO:0007669"/>
    <property type="project" value="UniProtKB-UniRule"/>
</dbReference>
<dbReference type="GO" id="GO:0016491">
    <property type="term" value="F:oxidoreductase activity"/>
    <property type="evidence" value="ECO:0007669"/>
    <property type="project" value="InterPro"/>
</dbReference>
<comment type="subunit">
    <text evidence="11">Heterotetramer of 2 PyrK and 2 PyrD type B subunits.</text>
</comment>
<name>A0A151AV12_9CLOT</name>
<dbReference type="InterPro" id="IPR017927">
    <property type="entry name" value="FAD-bd_FR_type"/>
</dbReference>
<evidence type="ECO:0000313" key="16">
    <source>
        <dbReference type="Proteomes" id="UP000075531"/>
    </source>
</evidence>
<feature type="binding site" evidence="11 12">
    <location>
        <begin position="70"/>
        <end position="71"/>
    </location>
    <ligand>
        <name>FAD</name>
        <dbReference type="ChEBI" id="CHEBI:57692"/>
    </ligand>
</feature>
<accession>A0A151AV12</accession>
<evidence type="ECO:0000256" key="3">
    <source>
        <dbReference type="ARBA" id="ARBA00022630"/>
    </source>
</evidence>
<evidence type="ECO:0000256" key="9">
    <source>
        <dbReference type="ARBA" id="ARBA00023004"/>
    </source>
</evidence>
<evidence type="ECO:0000256" key="1">
    <source>
        <dbReference type="ARBA" id="ARBA00006422"/>
    </source>
</evidence>
<dbReference type="Gene3D" id="2.40.30.10">
    <property type="entry name" value="Translation factors"/>
    <property type="match status" value="1"/>
</dbReference>
<feature type="binding site" evidence="11 12">
    <location>
        <begin position="48"/>
        <end position="51"/>
    </location>
    <ligand>
        <name>FAD</name>
        <dbReference type="ChEBI" id="CHEBI:57692"/>
    </ligand>
</feature>
<dbReference type="Pfam" id="PF10418">
    <property type="entry name" value="DHODB_Fe-S_bind"/>
    <property type="match status" value="1"/>
</dbReference>
<dbReference type="STRING" id="1121338.CLTEP_23750"/>
<keyword evidence="9 11" id="KW-0408">Iron</keyword>
<feature type="binding site" evidence="11 13">
    <location>
        <position position="217"/>
    </location>
    <ligand>
        <name>[2Fe-2S] cluster</name>
        <dbReference type="ChEBI" id="CHEBI:190135"/>
    </ligand>
</feature>
<evidence type="ECO:0000256" key="8">
    <source>
        <dbReference type="ARBA" id="ARBA00022982"/>
    </source>
</evidence>
<comment type="cofactor">
    <cofactor evidence="13">
        <name>[2Fe-2S] cluster</name>
        <dbReference type="ChEBI" id="CHEBI:190135"/>
    </cofactor>
    <text evidence="13">Binds 1 [2Fe-2S] cluster per subunit.</text>
</comment>
<evidence type="ECO:0000313" key="15">
    <source>
        <dbReference type="EMBL" id="KYH31478.1"/>
    </source>
</evidence>
<evidence type="ECO:0000256" key="12">
    <source>
        <dbReference type="PIRSR" id="PIRSR006816-1"/>
    </source>
</evidence>
<dbReference type="NCBIfam" id="NF000798">
    <property type="entry name" value="PRK00054.1-3"/>
    <property type="match status" value="1"/>
</dbReference>
<evidence type="ECO:0000256" key="4">
    <source>
        <dbReference type="ARBA" id="ARBA00022714"/>
    </source>
</evidence>
<keyword evidence="7 11" id="KW-0665">Pyrimidine biosynthesis</keyword>
<dbReference type="PROSITE" id="PS51384">
    <property type="entry name" value="FAD_FR"/>
    <property type="match status" value="1"/>
</dbReference>
<comment type="cofactor">
    <cofactor evidence="11 12">
        <name>FAD</name>
        <dbReference type="ChEBI" id="CHEBI:57692"/>
    </cofactor>
    <text evidence="11 12">Binds 1 FAD per subunit.</text>
</comment>
<sequence>MICSVEKILDNVEIRKGIFKISIEGKYEAKPGQFYMLKVEGENILLPRPISVYDCTENYISFLYAVVGKGTNVMSKLSKGDNIQIMGPLGNGFEVDKIQGKIAIISGGIGIAPLHFLVKKINNSTIDFYAGFKTVDYTVDNVEKYVNNIYLSTENGSKGYKGYITDIFYPEKYDLVICCGPKIMMEKVVKMCVNKNIPVLVSMENRMACGIGACLVCTCKTKEGNLRVCKDGPVFRGEDLILND</sequence>
<keyword evidence="2 11" id="KW-0813">Transport</keyword>
<evidence type="ECO:0000256" key="7">
    <source>
        <dbReference type="ARBA" id="ARBA00022975"/>
    </source>
</evidence>
<keyword evidence="8 11" id="KW-0249">Electron transport</keyword>
<dbReference type="CDD" id="cd06218">
    <property type="entry name" value="DHOD_e_trans"/>
    <property type="match status" value="1"/>
</dbReference>
<comment type="function">
    <text evidence="11">Responsible for channeling the electrons from the oxidation of dihydroorotate from the FMN redox center in the PyrD type B subunit to the ultimate electron acceptor NAD(+).</text>
</comment>
<dbReference type="GO" id="GO:0051537">
    <property type="term" value="F:2 iron, 2 sulfur cluster binding"/>
    <property type="evidence" value="ECO:0007669"/>
    <property type="project" value="UniProtKB-KW"/>
</dbReference>
<feature type="domain" description="FAD-binding FR-type" evidence="14">
    <location>
        <begin position="1"/>
        <end position="95"/>
    </location>
</feature>
<keyword evidence="10 11" id="KW-0411">Iron-sulfur</keyword>
<evidence type="ECO:0000256" key="13">
    <source>
        <dbReference type="PIRSR" id="PIRSR006816-2"/>
    </source>
</evidence>
<evidence type="ECO:0000256" key="5">
    <source>
        <dbReference type="ARBA" id="ARBA00022723"/>
    </source>
</evidence>
<dbReference type="Gene3D" id="2.10.240.10">
    <property type="entry name" value="Dihydroorotate dehydrogenase, electron transfer subunit"/>
    <property type="match status" value="1"/>
</dbReference>